<keyword evidence="1" id="KW-0812">Transmembrane</keyword>
<organism evidence="2 3">
    <name type="scientific">Roseateles asaccharophilus</name>
    <dbReference type="NCBI Taxonomy" id="582607"/>
    <lineage>
        <taxon>Bacteria</taxon>
        <taxon>Pseudomonadati</taxon>
        <taxon>Pseudomonadota</taxon>
        <taxon>Betaproteobacteria</taxon>
        <taxon>Burkholderiales</taxon>
        <taxon>Sphaerotilaceae</taxon>
        <taxon>Roseateles</taxon>
    </lineage>
</organism>
<keyword evidence="1" id="KW-1133">Transmembrane helix</keyword>
<keyword evidence="3" id="KW-1185">Reference proteome</keyword>
<sequence>MPAGSLENVIVCRPSATPAAPCGAGEAPTVLQAYVLAPSSSSFVDAAAGPYDYATGAAYWSAAFVFTVSLYLCTRVIGTIVNMVR</sequence>
<evidence type="ECO:0000313" key="2">
    <source>
        <dbReference type="EMBL" id="MDR7334277.1"/>
    </source>
</evidence>
<keyword evidence="1" id="KW-0472">Membrane</keyword>
<dbReference type="EMBL" id="JAVDXV010000006">
    <property type="protein sequence ID" value="MDR7334277.1"/>
    <property type="molecule type" value="Genomic_DNA"/>
</dbReference>
<proteinExistence type="predicted"/>
<accession>A0ABU2AAP9</accession>
<evidence type="ECO:0000256" key="1">
    <source>
        <dbReference type="SAM" id="Phobius"/>
    </source>
</evidence>
<dbReference type="RefSeq" id="WP_310330589.1">
    <property type="nucleotide sequence ID" value="NZ_JAVDXV010000006.1"/>
</dbReference>
<comment type="caution">
    <text evidence="2">The sequence shown here is derived from an EMBL/GenBank/DDBJ whole genome shotgun (WGS) entry which is preliminary data.</text>
</comment>
<dbReference type="Proteomes" id="UP001180825">
    <property type="component" value="Unassembled WGS sequence"/>
</dbReference>
<protein>
    <submittedName>
        <fullName evidence="2">Uncharacterized protein</fullName>
    </submittedName>
</protein>
<evidence type="ECO:0000313" key="3">
    <source>
        <dbReference type="Proteomes" id="UP001180825"/>
    </source>
</evidence>
<gene>
    <name evidence="2" type="ORF">J2X21_003429</name>
</gene>
<feature type="transmembrane region" description="Helical" evidence="1">
    <location>
        <begin position="58"/>
        <end position="81"/>
    </location>
</feature>
<reference evidence="2 3" key="1">
    <citation type="submission" date="2023-07" db="EMBL/GenBank/DDBJ databases">
        <title>Sorghum-associated microbial communities from plants grown in Nebraska, USA.</title>
        <authorList>
            <person name="Schachtman D."/>
        </authorList>
    </citation>
    <scope>NUCLEOTIDE SEQUENCE [LARGE SCALE GENOMIC DNA]</scope>
    <source>
        <strain evidence="2 3">BE316</strain>
    </source>
</reference>
<name>A0ABU2AAP9_9BURK</name>